<evidence type="ECO:0000259" key="1">
    <source>
        <dbReference type="Pfam" id="PF00501"/>
    </source>
</evidence>
<dbReference type="PANTHER" id="PTHR24096:SF422">
    <property type="entry name" value="BCDNA.GH02901"/>
    <property type="match status" value="1"/>
</dbReference>
<evidence type="ECO:0000313" key="4">
    <source>
        <dbReference type="Proteomes" id="UP000076837"/>
    </source>
</evidence>
<dbReference type="InterPro" id="IPR025110">
    <property type="entry name" value="AMP-bd_C"/>
</dbReference>
<gene>
    <name evidence="3" type="ORF">ST47_g1091</name>
</gene>
<name>A0A163LFU8_DIDRA</name>
<dbReference type="Gene3D" id="3.30.300.30">
    <property type="match status" value="1"/>
</dbReference>
<dbReference type="Pfam" id="PF13193">
    <property type="entry name" value="AMP-binding_C"/>
    <property type="match status" value="1"/>
</dbReference>
<dbReference type="Proteomes" id="UP000076837">
    <property type="component" value="Unassembled WGS sequence"/>
</dbReference>
<dbReference type="InterPro" id="IPR000873">
    <property type="entry name" value="AMP-dep_synth/lig_dom"/>
</dbReference>
<dbReference type="SUPFAM" id="SSF56801">
    <property type="entry name" value="Acetyl-CoA synthetase-like"/>
    <property type="match status" value="1"/>
</dbReference>
<keyword evidence="4" id="KW-1185">Reference proteome</keyword>
<proteinExistence type="predicted"/>
<dbReference type="PANTHER" id="PTHR24096">
    <property type="entry name" value="LONG-CHAIN-FATTY-ACID--COA LIGASE"/>
    <property type="match status" value="1"/>
</dbReference>
<dbReference type="STRING" id="5454.A0A163LFU8"/>
<reference evidence="3 4" key="1">
    <citation type="journal article" date="2016" name="Sci. Rep.">
        <title>Draft genome sequencing and secretome analysis of fungal phytopathogen Ascochyta rabiei provides insight into the necrotrophic effector repertoire.</title>
        <authorList>
            <person name="Verma S."/>
            <person name="Gazara R.K."/>
            <person name="Nizam S."/>
            <person name="Parween S."/>
            <person name="Chattopadhyay D."/>
            <person name="Verma P.K."/>
        </authorList>
    </citation>
    <scope>NUCLEOTIDE SEQUENCE [LARGE SCALE GENOMIC DNA]</scope>
    <source>
        <strain evidence="3 4">ArDII</strain>
    </source>
</reference>
<dbReference type="Pfam" id="PF00501">
    <property type="entry name" value="AMP-binding"/>
    <property type="match status" value="1"/>
</dbReference>
<organism evidence="3 4">
    <name type="scientific">Didymella rabiei</name>
    <name type="common">Chickpea ascochyta blight fungus</name>
    <name type="synonym">Mycosphaerella rabiei</name>
    <dbReference type="NCBI Taxonomy" id="5454"/>
    <lineage>
        <taxon>Eukaryota</taxon>
        <taxon>Fungi</taxon>
        <taxon>Dikarya</taxon>
        <taxon>Ascomycota</taxon>
        <taxon>Pezizomycotina</taxon>
        <taxon>Dothideomycetes</taxon>
        <taxon>Pleosporomycetidae</taxon>
        <taxon>Pleosporales</taxon>
        <taxon>Pleosporineae</taxon>
        <taxon>Didymellaceae</taxon>
        <taxon>Ascochyta</taxon>
    </lineage>
</organism>
<evidence type="ECO:0000313" key="3">
    <source>
        <dbReference type="EMBL" id="KZM27765.1"/>
    </source>
</evidence>
<dbReference type="EMBL" id="JYNV01000057">
    <property type="protein sequence ID" value="KZM27765.1"/>
    <property type="molecule type" value="Genomic_DNA"/>
</dbReference>
<sequence length="571" mass="62051">MKFVSKLAGVARPRTDVFTYLFDARRPYPADRVLYREDDSNATLTLAELERKSRQFANVLVQRFNIKIMDPVAVLASDSIFYPIVYLGILAAGATVQLIPLQKELAVQDVTARMQAAGSKLLITDAAMQDMANEASKLLGNIPVYDPSLDKEAFSEKAPEYCGFSISNHKDAESTVGFYNRTSGSTGGKMKTVITTHSHFIAALDATLRTVPLNTDPDNDVWLSTLSLGFFINAKLNIGLNILLGIPVILMNEAFNATNFGIIGRHRVSFLFIPPPVAISIAGMDSEEAKNVDVSSVKWLLSAGAAMHEGVSQAVSKNLNNTHLDLEWGTSETLLIAMQTDGHSSPPGSAGKLVNGIEAMVVDTYTGTPVGPRVDGEIFVRNSAARFAGYKGDQDANQSTFDSEGWFHSGDYGYIDDNNNVFIKDRMKELIRVGSGYGVHISAVELESVIFEHPAVAEVTVTGVPDPKIGRELPTAFVILSPEWQSRRAEALRSLKQWANQRLVGLQSLTGGFYFLDKFPLIGFKINRRALKAHATAASSIEQTGLGQSGLLAQNAQMLDAERPGIMTTAV</sequence>
<dbReference type="InterPro" id="IPR042099">
    <property type="entry name" value="ANL_N_sf"/>
</dbReference>
<dbReference type="InterPro" id="IPR045851">
    <property type="entry name" value="AMP-bd_C_sf"/>
</dbReference>
<dbReference type="OrthoDB" id="10253869at2759"/>
<dbReference type="GO" id="GO:0016405">
    <property type="term" value="F:CoA-ligase activity"/>
    <property type="evidence" value="ECO:0007669"/>
    <property type="project" value="TreeGrafter"/>
</dbReference>
<feature type="domain" description="AMP-dependent synthetase/ligase" evidence="1">
    <location>
        <begin position="27"/>
        <end position="390"/>
    </location>
</feature>
<accession>A0A163LFU8</accession>
<evidence type="ECO:0000259" key="2">
    <source>
        <dbReference type="Pfam" id="PF13193"/>
    </source>
</evidence>
<dbReference type="AlphaFoldDB" id="A0A163LFU8"/>
<dbReference type="Gene3D" id="3.40.50.12780">
    <property type="entry name" value="N-terminal domain of ligase-like"/>
    <property type="match status" value="1"/>
</dbReference>
<protein>
    <submittedName>
        <fullName evidence="3">Catalytic</fullName>
    </submittedName>
</protein>
<comment type="caution">
    <text evidence="3">The sequence shown here is derived from an EMBL/GenBank/DDBJ whole genome shotgun (WGS) entry which is preliminary data.</text>
</comment>
<feature type="domain" description="AMP-binding enzyme C-terminal" evidence="2">
    <location>
        <begin position="445"/>
        <end position="521"/>
    </location>
</feature>